<dbReference type="InParanoid" id="W2RKP8"/>
<evidence type="ECO:0000259" key="12">
    <source>
        <dbReference type="Pfam" id="PF01170"/>
    </source>
</evidence>
<dbReference type="EC" id="2.1.1.214" evidence="9"/>
<evidence type="ECO:0000256" key="8">
    <source>
        <dbReference type="ARBA" id="ARBA00022884"/>
    </source>
</evidence>
<feature type="compositionally biased region" description="Basic and acidic residues" evidence="11">
    <location>
        <begin position="146"/>
        <end position="158"/>
    </location>
</feature>
<evidence type="ECO:0000256" key="6">
    <source>
        <dbReference type="ARBA" id="ARBA00022691"/>
    </source>
</evidence>
<keyword evidence="15" id="KW-1185">Reference proteome</keyword>
<evidence type="ECO:0000313" key="14">
    <source>
        <dbReference type="EMBL" id="ETN36309.1"/>
    </source>
</evidence>
<dbReference type="PRINTS" id="PR00507">
    <property type="entry name" value="N12N6MTFRASE"/>
</dbReference>
<dbReference type="InterPro" id="IPR029063">
    <property type="entry name" value="SAM-dependent_MTases_sf"/>
</dbReference>
<dbReference type="InterPro" id="IPR002052">
    <property type="entry name" value="DNA_methylase_N6_adenine_CS"/>
</dbReference>
<dbReference type="GO" id="GO:0008033">
    <property type="term" value="P:tRNA processing"/>
    <property type="evidence" value="ECO:0007669"/>
    <property type="project" value="UniProtKB-UniRule"/>
</dbReference>
<evidence type="ECO:0000256" key="1">
    <source>
        <dbReference type="ARBA" id="ARBA00004496"/>
    </source>
</evidence>
<dbReference type="CDD" id="cd02440">
    <property type="entry name" value="AdoMet_MTases"/>
    <property type="match status" value="1"/>
</dbReference>
<feature type="compositionally biased region" description="Gly residues" evidence="11">
    <location>
        <begin position="73"/>
        <end position="82"/>
    </location>
</feature>
<keyword evidence="4 10" id="KW-0489">Methyltransferase</keyword>
<keyword evidence="3 10" id="KW-0820">tRNA-binding</keyword>
<dbReference type="GO" id="GO:0005737">
    <property type="term" value="C:cytoplasm"/>
    <property type="evidence" value="ECO:0007669"/>
    <property type="project" value="UniProtKB-SubCell"/>
</dbReference>
<dbReference type="STRING" id="1220924.W2RKP8"/>
<sequence length="637" mass="69787">MDNPHLYLIRFTQTHIDFRLAELEALETLLNRNLPLSLRQRRQRVKVHVVRYEVGSPFCVVRFTLVGRRERAGGGAGGGGENGLQNARAEDDESEVRCDDEVLLGDVARRFIARSVQAKGIYELWGHADDAGFGEDATRPVSIEASKTHGSEQREALRPETTAAKPEASFTDIGEPAVDNHNSTVMPPLYAALHASTHTYSAHRWSRYRSNPGLKFKFSVDSFNHARSAPEQVEIINSFAYLDFDGLVRMKDAAEEWVVFEDWAGPPSALLSRVSTPASFAADLKISNQSDAHENIPDAAPAPSTSTNGRYPNTYRSLARLYFARAVSTTTLRPLIEVHDLKKRPYISTTSMDTELALVTANLALASTGKMFLDPFCGTGGFLVAAAELGAWVLGSDIDGRSFKGKGGAGLEKGVGRNFAKYKLHSRLGGCLTGDLVNTPLIRGGEAYGKGRRWLDGIIADPPYGVREGLKVLGARKPATPLGGEDESMERKPYLIDGVPAYLLPGYVAPKRPYSFDKMLDDVLEFAVATLVDSGRLAFWMPSANENERGEEEETRIPTHPGLALKHVCVQRFNRWSRRLLVYERKLGVIEDAGNGVVAAAASALSLDAGGRADDLNSFRRRYFQGFAVDSEPGGND</sequence>
<dbReference type="InterPro" id="IPR000241">
    <property type="entry name" value="RlmKL-like_Mtase"/>
</dbReference>
<evidence type="ECO:0000256" key="10">
    <source>
        <dbReference type="PROSITE-ProRule" id="PRU00959"/>
    </source>
</evidence>
<dbReference type="InterPro" id="IPR016691">
    <property type="entry name" value="TRMT11"/>
</dbReference>
<dbReference type="GO" id="GO:0160102">
    <property type="term" value="F:tRNA (guanine(10)-N2)-methyltransferase activity"/>
    <property type="evidence" value="ECO:0007669"/>
    <property type="project" value="UniProtKB-EC"/>
</dbReference>
<keyword evidence="8 10" id="KW-0694">RNA-binding</keyword>
<dbReference type="VEuPathDB" id="FungiDB:HMPREF1541_08586"/>
<evidence type="ECO:0000256" key="2">
    <source>
        <dbReference type="ARBA" id="ARBA00022490"/>
    </source>
</evidence>
<keyword evidence="5 10" id="KW-0808">Transferase</keyword>
<keyword evidence="7 10" id="KW-0819">tRNA processing</keyword>
<dbReference type="Gene3D" id="3.40.50.150">
    <property type="entry name" value="Vaccinia Virus protein VP39"/>
    <property type="match status" value="1"/>
</dbReference>
<evidence type="ECO:0000259" key="13">
    <source>
        <dbReference type="Pfam" id="PF25904"/>
    </source>
</evidence>
<proteinExistence type="inferred from homology"/>
<evidence type="ECO:0000256" key="9">
    <source>
        <dbReference type="ARBA" id="ARBA00066937"/>
    </source>
</evidence>
<comment type="subcellular location">
    <subcellularLocation>
        <location evidence="1">Cytoplasm</location>
    </subcellularLocation>
</comment>
<dbReference type="InterPro" id="IPR059073">
    <property type="entry name" value="TRMT11_N"/>
</dbReference>
<dbReference type="HOGENOM" id="CLU_029646_3_0_1"/>
<evidence type="ECO:0000256" key="11">
    <source>
        <dbReference type="SAM" id="MobiDB-lite"/>
    </source>
</evidence>
<dbReference type="GO" id="GO:0032259">
    <property type="term" value="P:methylation"/>
    <property type="evidence" value="ECO:0007669"/>
    <property type="project" value="UniProtKB-UniRule"/>
</dbReference>
<dbReference type="GO" id="GO:0000049">
    <property type="term" value="F:tRNA binding"/>
    <property type="evidence" value="ECO:0007669"/>
    <property type="project" value="UniProtKB-UniRule"/>
</dbReference>
<feature type="region of interest" description="Disordered" evidence="11">
    <location>
        <begin position="72"/>
        <end position="92"/>
    </location>
</feature>
<organism evidence="14 15">
    <name type="scientific">Cyphellophora europaea (strain CBS 101466)</name>
    <name type="common">Phialophora europaea</name>
    <dbReference type="NCBI Taxonomy" id="1220924"/>
    <lineage>
        <taxon>Eukaryota</taxon>
        <taxon>Fungi</taxon>
        <taxon>Dikarya</taxon>
        <taxon>Ascomycota</taxon>
        <taxon>Pezizomycotina</taxon>
        <taxon>Eurotiomycetes</taxon>
        <taxon>Chaetothyriomycetidae</taxon>
        <taxon>Chaetothyriales</taxon>
        <taxon>Cyphellophoraceae</taxon>
        <taxon>Cyphellophora</taxon>
    </lineage>
</organism>
<dbReference type="RefSeq" id="XP_008721127.1">
    <property type="nucleotide sequence ID" value="XM_008722905.1"/>
</dbReference>
<comment type="similarity">
    <text evidence="10">Belongs to the class I-like SAM-binding methyltransferase superfamily. TRM11 methyltransferase family.</text>
</comment>
<dbReference type="Proteomes" id="UP000030752">
    <property type="component" value="Unassembled WGS sequence"/>
</dbReference>
<evidence type="ECO:0000256" key="5">
    <source>
        <dbReference type="ARBA" id="ARBA00022679"/>
    </source>
</evidence>
<dbReference type="AlphaFoldDB" id="W2RKP8"/>
<dbReference type="GeneID" id="19975925"/>
<evidence type="ECO:0000256" key="4">
    <source>
        <dbReference type="ARBA" id="ARBA00022603"/>
    </source>
</evidence>
<dbReference type="PROSITE" id="PS00092">
    <property type="entry name" value="N6_MTASE"/>
    <property type="match status" value="1"/>
</dbReference>
<evidence type="ECO:0000256" key="7">
    <source>
        <dbReference type="ARBA" id="ARBA00022694"/>
    </source>
</evidence>
<dbReference type="PROSITE" id="PS51627">
    <property type="entry name" value="SAM_MT_TRM11"/>
    <property type="match status" value="1"/>
</dbReference>
<gene>
    <name evidence="14" type="ORF">HMPREF1541_08586</name>
</gene>
<dbReference type="PANTHER" id="PTHR13370:SF3">
    <property type="entry name" value="TRNA (GUANINE(10)-N2)-METHYLTRANSFERASE HOMOLOG"/>
    <property type="match status" value="1"/>
</dbReference>
<keyword evidence="2" id="KW-0963">Cytoplasm</keyword>
<reference evidence="14 15" key="1">
    <citation type="submission" date="2013-03" db="EMBL/GenBank/DDBJ databases">
        <title>The Genome Sequence of Phialophora europaea CBS 101466.</title>
        <authorList>
            <consortium name="The Broad Institute Genomics Platform"/>
            <person name="Cuomo C."/>
            <person name="de Hoog S."/>
            <person name="Gorbushina A."/>
            <person name="Walker B."/>
            <person name="Young S.K."/>
            <person name="Zeng Q."/>
            <person name="Gargeya S."/>
            <person name="Fitzgerald M."/>
            <person name="Haas B."/>
            <person name="Abouelleil A."/>
            <person name="Allen A.W."/>
            <person name="Alvarado L."/>
            <person name="Arachchi H.M."/>
            <person name="Berlin A.M."/>
            <person name="Chapman S.B."/>
            <person name="Gainer-Dewar J."/>
            <person name="Goldberg J."/>
            <person name="Griggs A."/>
            <person name="Gujja S."/>
            <person name="Hansen M."/>
            <person name="Howarth C."/>
            <person name="Imamovic A."/>
            <person name="Ireland A."/>
            <person name="Larimer J."/>
            <person name="McCowan C."/>
            <person name="Murphy C."/>
            <person name="Pearson M."/>
            <person name="Poon T.W."/>
            <person name="Priest M."/>
            <person name="Roberts A."/>
            <person name="Saif S."/>
            <person name="Shea T."/>
            <person name="Sisk P."/>
            <person name="Sykes S."/>
            <person name="Wortman J."/>
            <person name="Nusbaum C."/>
            <person name="Birren B."/>
        </authorList>
    </citation>
    <scope>NUCLEOTIDE SEQUENCE [LARGE SCALE GENOMIC DNA]</scope>
    <source>
        <strain evidence="14 15">CBS 101466</strain>
    </source>
</reference>
<dbReference type="PANTHER" id="PTHR13370">
    <property type="entry name" value="RNA METHYLASE-RELATED"/>
    <property type="match status" value="1"/>
</dbReference>
<feature type="domain" description="tRNA (guanine(10)-N(2))-methyltransferase TRMT11 N-terminal" evidence="13">
    <location>
        <begin position="190"/>
        <end position="267"/>
    </location>
</feature>
<name>W2RKP8_CYPE1</name>
<evidence type="ECO:0000256" key="3">
    <source>
        <dbReference type="ARBA" id="ARBA00022555"/>
    </source>
</evidence>
<accession>W2RKP8</accession>
<dbReference type="eggNOG" id="KOG2671">
    <property type="taxonomic scope" value="Eukaryota"/>
</dbReference>
<feature type="region of interest" description="Disordered" evidence="11">
    <location>
        <begin position="145"/>
        <end position="168"/>
    </location>
</feature>
<dbReference type="SUPFAM" id="SSF53335">
    <property type="entry name" value="S-adenosyl-L-methionine-dependent methyltransferases"/>
    <property type="match status" value="1"/>
</dbReference>
<dbReference type="Pfam" id="PF01170">
    <property type="entry name" value="UPF0020"/>
    <property type="match status" value="1"/>
</dbReference>
<dbReference type="GO" id="GO:0043527">
    <property type="term" value="C:tRNA methyltransferase complex"/>
    <property type="evidence" value="ECO:0007669"/>
    <property type="project" value="UniProtKB-ARBA"/>
</dbReference>
<dbReference type="OrthoDB" id="296065at2759"/>
<dbReference type="EMBL" id="KB822725">
    <property type="protein sequence ID" value="ETN36309.1"/>
    <property type="molecule type" value="Genomic_DNA"/>
</dbReference>
<protein>
    <recommendedName>
        <fullName evidence="9">tRNA (guanine(10)-N(2))-methyltransferase</fullName>
        <ecNumber evidence="9">2.1.1.214</ecNumber>
    </recommendedName>
</protein>
<dbReference type="Pfam" id="PF25904">
    <property type="entry name" value="Tmrp11_N"/>
    <property type="match status" value="1"/>
</dbReference>
<keyword evidence="6 10" id="KW-0949">S-adenosyl-L-methionine</keyword>
<feature type="domain" description="Ribosomal RNA large subunit methyltransferase K/L-like methyltransferase" evidence="12">
    <location>
        <begin position="343"/>
        <end position="393"/>
    </location>
</feature>
<evidence type="ECO:0000313" key="15">
    <source>
        <dbReference type="Proteomes" id="UP000030752"/>
    </source>
</evidence>
<dbReference type="FunCoup" id="W2RKP8">
    <property type="interactions" value="822"/>
</dbReference>